<sequence>MDSQSMFIHDGTIAEQGSHHELLEAKGYYYELYSSQFQRAI</sequence>
<dbReference type="RefSeq" id="WP_328281267.1">
    <property type="nucleotide sequence ID" value="NZ_JARTLD010000060.1"/>
</dbReference>
<reference evidence="1 2" key="1">
    <citation type="submission" date="2023-03" db="EMBL/GenBank/DDBJ databases">
        <title>Bacillus Genome Sequencing.</title>
        <authorList>
            <person name="Dunlap C."/>
        </authorList>
    </citation>
    <scope>NUCLEOTIDE SEQUENCE [LARGE SCALE GENOMIC DNA]</scope>
    <source>
        <strain evidence="1 2">NRS-52</strain>
    </source>
</reference>
<evidence type="ECO:0008006" key="3">
    <source>
        <dbReference type="Google" id="ProtNLM"/>
    </source>
</evidence>
<keyword evidence="2" id="KW-1185">Reference proteome</keyword>
<evidence type="ECO:0000313" key="2">
    <source>
        <dbReference type="Proteomes" id="UP001343257"/>
    </source>
</evidence>
<protein>
    <recommendedName>
        <fullName evidence="3">ABC transporter ATP-binding protein</fullName>
    </recommendedName>
</protein>
<organism evidence="1 2">
    <name type="scientific">Paenibacillus chibensis</name>
    <dbReference type="NCBI Taxonomy" id="59846"/>
    <lineage>
        <taxon>Bacteria</taxon>
        <taxon>Bacillati</taxon>
        <taxon>Bacillota</taxon>
        <taxon>Bacilli</taxon>
        <taxon>Bacillales</taxon>
        <taxon>Paenibacillaceae</taxon>
        <taxon>Paenibacillus</taxon>
    </lineage>
</organism>
<dbReference type="InterPro" id="IPR027417">
    <property type="entry name" value="P-loop_NTPase"/>
</dbReference>
<comment type="caution">
    <text evidence="1">The sequence shown here is derived from an EMBL/GenBank/DDBJ whole genome shotgun (WGS) entry which is preliminary data.</text>
</comment>
<evidence type="ECO:0000313" key="1">
    <source>
        <dbReference type="EMBL" id="MED5020057.1"/>
    </source>
</evidence>
<dbReference type="SUPFAM" id="SSF52540">
    <property type="entry name" value="P-loop containing nucleoside triphosphate hydrolases"/>
    <property type="match status" value="1"/>
</dbReference>
<gene>
    <name evidence="1" type="ORF">P9847_22505</name>
</gene>
<name>A0ABU6PYT4_9BACL</name>
<proteinExistence type="predicted"/>
<dbReference type="Proteomes" id="UP001343257">
    <property type="component" value="Unassembled WGS sequence"/>
</dbReference>
<dbReference type="EMBL" id="JARTLD010000060">
    <property type="protein sequence ID" value="MED5020057.1"/>
    <property type="molecule type" value="Genomic_DNA"/>
</dbReference>
<accession>A0ABU6PYT4</accession>